<name>A0A075UY30_9PSEU</name>
<reference evidence="2 3" key="1">
    <citation type="journal article" date="2014" name="J. Biotechnol.">
        <title>Complete genome sequence of the actinobacterium Amycolatopsis japonica MG417-CF17(T) (=DSM 44213T) producing (S,S)-N,N'-ethylenediaminedisuccinic acid.</title>
        <authorList>
            <person name="Stegmann E."/>
            <person name="Albersmeier A."/>
            <person name="Spohn M."/>
            <person name="Gert H."/>
            <person name="Weber T."/>
            <person name="Wohlleben W."/>
            <person name="Kalinowski J."/>
            <person name="Ruckert C."/>
        </authorList>
    </citation>
    <scope>NUCLEOTIDE SEQUENCE [LARGE SCALE GENOMIC DNA]</scope>
    <source>
        <strain evidence="3">MG417-CF17 (DSM 44213)</strain>
    </source>
</reference>
<keyword evidence="1" id="KW-0812">Transmembrane</keyword>
<keyword evidence="1" id="KW-1133">Transmembrane helix</keyword>
<dbReference type="AlphaFoldDB" id="A0A075UY30"/>
<dbReference type="RefSeq" id="WP_148311549.1">
    <property type="nucleotide sequence ID" value="NZ_CP008953.1"/>
</dbReference>
<gene>
    <name evidence="2" type="ORF">AJAP_22480</name>
</gene>
<keyword evidence="1" id="KW-0472">Membrane</keyword>
<dbReference type="Proteomes" id="UP000028492">
    <property type="component" value="Chromosome"/>
</dbReference>
<accession>A0A075UY30</accession>
<feature type="transmembrane region" description="Helical" evidence="1">
    <location>
        <begin position="20"/>
        <end position="44"/>
    </location>
</feature>
<evidence type="ECO:0000256" key="1">
    <source>
        <dbReference type="SAM" id="Phobius"/>
    </source>
</evidence>
<dbReference type="EMBL" id="CP008953">
    <property type="protein sequence ID" value="AIG77351.1"/>
    <property type="molecule type" value="Genomic_DNA"/>
</dbReference>
<evidence type="ECO:0000313" key="2">
    <source>
        <dbReference type="EMBL" id="AIG77351.1"/>
    </source>
</evidence>
<dbReference type="KEGG" id="aja:AJAP_22480"/>
<sequence length="80" mass="8047">MGSKPIALLSSAVGGTALLPVLPVWCVVTVALVAVALAAVRVIVTQVIRLRASSELTTSAHALRVLELENGSGSAASSQP</sequence>
<organism evidence="2 3">
    <name type="scientific">Amycolatopsis japonica</name>
    <dbReference type="NCBI Taxonomy" id="208439"/>
    <lineage>
        <taxon>Bacteria</taxon>
        <taxon>Bacillati</taxon>
        <taxon>Actinomycetota</taxon>
        <taxon>Actinomycetes</taxon>
        <taxon>Pseudonocardiales</taxon>
        <taxon>Pseudonocardiaceae</taxon>
        <taxon>Amycolatopsis</taxon>
        <taxon>Amycolatopsis japonica group</taxon>
    </lineage>
</organism>
<proteinExistence type="predicted"/>
<keyword evidence="3" id="KW-1185">Reference proteome</keyword>
<evidence type="ECO:0000313" key="3">
    <source>
        <dbReference type="Proteomes" id="UP000028492"/>
    </source>
</evidence>
<dbReference type="HOGENOM" id="CLU_2581968_0_0_11"/>
<protein>
    <submittedName>
        <fullName evidence="2">Putative membrane protein</fullName>
    </submittedName>
</protein>